<name>A0A0A1U9G6_ENTIV</name>
<dbReference type="AlphaFoldDB" id="A0A0A1U9G6"/>
<dbReference type="KEGG" id="eiv:EIN_205930"/>
<reference evidence="1 2" key="1">
    <citation type="submission" date="2012-10" db="EMBL/GenBank/DDBJ databases">
        <authorList>
            <person name="Zafar N."/>
            <person name="Inman J."/>
            <person name="Hall N."/>
            <person name="Lorenzi H."/>
            <person name="Caler E."/>
        </authorList>
    </citation>
    <scope>NUCLEOTIDE SEQUENCE [LARGE SCALE GENOMIC DNA]</scope>
    <source>
        <strain evidence="1 2">IP1</strain>
    </source>
</reference>
<dbReference type="Gene3D" id="3.90.980.20">
    <property type="match status" value="1"/>
</dbReference>
<evidence type="ECO:0000313" key="2">
    <source>
        <dbReference type="Proteomes" id="UP000014680"/>
    </source>
</evidence>
<dbReference type="VEuPathDB" id="AmoebaDB:EIN_205930"/>
<dbReference type="RefSeq" id="XP_004258397.1">
    <property type="nucleotide sequence ID" value="XM_004258349.1"/>
</dbReference>
<dbReference type="GeneID" id="14890600"/>
<dbReference type="OrthoDB" id="20747at2759"/>
<dbReference type="Proteomes" id="UP000014680">
    <property type="component" value="Unassembled WGS sequence"/>
</dbReference>
<sequence>MENFACLKQVFCNCALCRQFTLVQQVPKIKTTKLCVLILLSLQDLYNDKEYFSLKTDIFVFIKSHWDVLNKFKQFKQPNWKKAILDAFNHCTSIQSGKGVYKTRGFYKLKPEERMFGFEEFSEKTQMKKDLIEAFTHLQEAIQKNALLFSEVQKKCRIVSADDYNYVLNTHNASFLELGNFVQMMKVNKAL</sequence>
<proteinExistence type="predicted"/>
<gene>
    <name evidence="1" type="ORF">EIN_205930</name>
</gene>
<organism evidence="1 2">
    <name type="scientific">Entamoeba invadens IP1</name>
    <dbReference type="NCBI Taxonomy" id="370355"/>
    <lineage>
        <taxon>Eukaryota</taxon>
        <taxon>Amoebozoa</taxon>
        <taxon>Evosea</taxon>
        <taxon>Archamoebae</taxon>
        <taxon>Mastigamoebida</taxon>
        <taxon>Entamoebidae</taxon>
        <taxon>Entamoeba</taxon>
    </lineage>
</organism>
<accession>A0A0A1U9G6</accession>
<keyword evidence="2" id="KW-1185">Reference proteome</keyword>
<dbReference type="EMBL" id="KB206455">
    <property type="protein sequence ID" value="ELP91626.1"/>
    <property type="molecule type" value="Genomic_DNA"/>
</dbReference>
<dbReference type="OMA" id="CICEQEV"/>
<evidence type="ECO:0000313" key="1">
    <source>
        <dbReference type="EMBL" id="ELP91626.1"/>
    </source>
</evidence>
<protein>
    <submittedName>
        <fullName evidence="1">Uncharacterized protein</fullName>
    </submittedName>
</protein>